<comment type="caution">
    <text evidence="6">The sequence shown here is derived from an EMBL/GenBank/DDBJ whole genome shotgun (WGS) entry which is preliminary data.</text>
</comment>
<feature type="compositionally biased region" description="Acidic residues" evidence="4">
    <location>
        <begin position="526"/>
        <end position="537"/>
    </location>
</feature>
<dbReference type="GO" id="GO:0005737">
    <property type="term" value="C:cytoplasm"/>
    <property type="evidence" value="ECO:0007669"/>
    <property type="project" value="TreeGrafter"/>
</dbReference>
<dbReference type="OrthoDB" id="4869960at2759"/>
<dbReference type="InterPro" id="IPR036322">
    <property type="entry name" value="WD40_repeat_dom_sf"/>
</dbReference>
<dbReference type="InterPro" id="IPR019775">
    <property type="entry name" value="WD40_repeat_CS"/>
</dbReference>
<evidence type="ECO:0000256" key="3">
    <source>
        <dbReference type="PROSITE-ProRule" id="PRU00221"/>
    </source>
</evidence>
<dbReference type="InterPro" id="IPR001680">
    <property type="entry name" value="WD40_rpt"/>
</dbReference>
<feature type="region of interest" description="Disordered" evidence="4">
    <location>
        <begin position="466"/>
        <end position="490"/>
    </location>
</feature>
<gene>
    <name evidence="5" type="ORF">PGT21_021156</name>
    <name evidence="6" type="ORF">PGTUg99_030992</name>
</gene>
<evidence type="ECO:0000256" key="4">
    <source>
        <dbReference type="SAM" id="MobiDB-lite"/>
    </source>
</evidence>
<dbReference type="PANTHER" id="PTHR15574:SF40">
    <property type="entry name" value="WD AND TETRATRICOPEPTIDE REPEATS PROTEIN 1"/>
    <property type="match status" value="1"/>
</dbReference>
<evidence type="ECO:0000256" key="1">
    <source>
        <dbReference type="ARBA" id="ARBA00022574"/>
    </source>
</evidence>
<dbReference type="Proteomes" id="UP000324748">
    <property type="component" value="Unassembled WGS sequence"/>
</dbReference>
<organism evidence="6 8">
    <name type="scientific">Puccinia graminis f. sp. tritici</name>
    <dbReference type="NCBI Taxonomy" id="56615"/>
    <lineage>
        <taxon>Eukaryota</taxon>
        <taxon>Fungi</taxon>
        <taxon>Dikarya</taxon>
        <taxon>Basidiomycota</taxon>
        <taxon>Pucciniomycotina</taxon>
        <taxon>Pucciniomycetes</taxon>
        <taxon>Pucciniales</taxon>
        <taxon>Pucciniaceae</taxon>
        <taxon>Puccinia</taxon>
    </lineage>
</organism>
<dbReference type="Pfam" id="PF00400">
    <property type="entry name" value="WD40"/>
    <property type="match status" value="3"/>
</dbReference>
<dbReference type="InterPro" id="IPR045151">
    <property type="entry name" value="DCAF8"/>
</dbReference>
<dbReference type="GO" id="GO:0080008">
    <property type="term" value="C:Cul4-RING E3 ubiquitin ligase complex"/>
    <property type="evidence" value="ECO:0007669"/>
    <property type="project" value="TreeGrafter"/>
</dbReference>
<keyword evidence="2" id="KW-0677">Repeat</keyword>
<dbReference type="EMBL" id="VDEP01000102">
    <property type="protein sequence ID" value="KAA1131863.1"/>
    <property type="molecule type" value="Genomic_DNA"/>
</dbReference>
<dbReference type="Proteomes" id="UP000325313">
    <property type="component" value="Unassembled WGS sequence"/>
</dbReference>
<proteinExistence type="predicted"/>
<evidence type="ECO:0000313" key="6">
    <source>
        <dbReference type="EMBL" id="KAA1131863.1"/>
    </source>
</evidence>
<dbReference type="SUPFAM" id="SSF50978">
    <property type="entry name" value="WD40 repeat-like"/>
    <property type="match status" value="1"/>
</dbReference>
<dbReference type="SMART" id="SM00320">
    <property type="entry name" value="WD40"/>
    <property type="match status" value="6"/>
</dbReference>
<dbReference type="AlphaFoldDB" id="A0A5B0S436"/>
<reference evidence="7 8" key="1">
    <citation type="submission" date="2019-05" db="EMBL/GenBank/DDBJ databases">
        <title>Emergence of the Ug99 lineage of the wheat stem rust pathogen through somatic hybridization.</title>
        <authorList>
            <person name="Li F."/>
            <person name="Upadhyaya N.M."/>
            <person name="Sperschneider J."/>
            <person name="Matny O."/>
            <person name="Nguyen-Phuc H."/>
            <person name="Mago R."/>
            <person name="Raley C."/>
            <person name="Miller M.E."/>
            <person name="Silverstein K.A.T."/>
            <person name="Henningsen E."/>
            <person name="Hirsch C.D."/>
            <person name="Visser B."/>
            <person name="Pretorius Z.A."/>
            <person name="Steffenson B.J."/>
            <person name="Schwessinger B."/>
            <person name="Dodds P.N."/>
            <person name="Figueroa M."/>
        </authorList>
    </citation>
    <scope>NUCLEOTIDE SEQUENCE [LARGE SCALE GENOMIC DNA]</scope>
    <source>
        <strain evidence="5">21-0</strain>
        <strain evidence="6 8">Ug99</strain>
    </source>
</reference>
<sequence length="546" mass="60546">MKPLRSTSSCALDIRHPFYLPTPTSRIVQSIDITQPRARKLAEPSYPYSFDLPGHHGCVNAICFSRAEQGRWLASGGDDKRVILWDIFSDFDQIAPVASFDGPAANIFSIDFSADGRRLVASGLDSRIFVYDPNRPSAPASHPASSPHPALSVLTPHTESCRRVACHPQEASCLLSAAEDGYVFRHDLRAPEQASSTALLEARAQYTDICWNPVSPDLFIASTNHTIKLYDRRKLGADLSANVNSSLISFTTNLIKPKPQIRIGHPEISSVTIDPTGQLLGVMMSKWYPTIWSLDDPHPLAVLKSEPTVHGDPQEEGGFRDVCTIKHGAFSNHIHSDSTYFAGGSDDFRCYGWKLPTISEMERERYEVGNLSDWLGGTTVNTCAYGNRTITVPVTIPKPSLTLHGHRSIPNSLIFHPYLPLICTSGVEKIVKVHSTRQVGWYPHQTAHSRAQTTSTTVRKKMNVGDRVPLMFGSSERSRRRSNASPEDEDLETLAMFDALLEREKELGEHSLWLGLDHASDHQDPDQDGNEDEDEGDYLSYDGLSD</sequence>
<dbReference type="PROSITE" id="PS50294">
    <property type="entry name" value="WD_REPEATS_REGION"/>
    <property type="match status" value="1"/>
</dbReference>
<feature type="region of interest" description="Disordered" evidence="4">
    <location>
        <begin position="514"/>
        <end position="546"/>
    </location>
</feature>
<dbReference type="PROSITE" id="PS00678">
    <property type="entry name" value="WD_REPEATS_1"/>
    <property type="match status" value="1"/>
</dbReference>
<evidence type="ECO:0000313" key="5">
    <source>
        <dbReference type="EMBL" id="KAA1096575.1"/>
    </source>
</evidence>
<evidence type="ECO:0000313" key="7">
    <source>
        <dbReference type="Proteomes" id="UP000324748"/>
    </source>
</evidence>
<name>A0A5B0S436_PUCGR</name>
<keyword evidence="1 3" id="KW-0853">WD repeat</keyword>
<dbReference type="PANTHER" id="PTHR15574">
    <property type="entry name" value="WD REPEAT DOMAIN-CONTAINING FAMILY"/>
    <property type="match status" value="1"/>
</dbReference>
<evidence type="ECO:0000313" key="8">
    <source>
        <dbReference type="Proteomes" id="UP000325313"/>
    </source>
</evidence>
<accession>A0A5B0S436</accession>
<dbReference type="EMBL" id="VSWC01000067">
    <property type="protein sequence ID" value="KAA1096575.1"/>
    <property type="molecule type" value="Genomic_DNA"/>
</dbReference>
<evidence type="ECO:0000256" key="2">
    <source>
        <dbReference type="ARBA" id="ARBA00022737"/>
    </source>
</evidence>
<dbReference type="InterPro" id="IPR015943">
    <property type="entry name" value="WD40/YVTN_repeat-like_dom_sf"/>
</dbReference>
<dbReference type="GO" id="GO:0045717">
    <property type="term" value="P:negative regulation of fatty acid biosynthetic process"/>
    <property type="evidence" value="ECO:0007669"/>
    <property type="project" value="TreeGrafter"/>
</dbReference>
<feature type="repeat" description="WD" evidence="3">
    <location>
        <begin position="52"/>
        <end position="87"/>
    </location>
</feature>
<keyword evidence="7" id="KW-1185">Reference proteome</keyword>
<protein>
    <submittedName>
        <fullName evidence="6">Uncharacterized protein</fullName>
    </submittedName>
</protein>
<dbReference type="Gene3D" id="2.130.10.10">
    <property type="entry name" value="YVTN repeat-like/Quinoprotein amine dehydrogenase"/>
    <property type="match status" value="2"/>
</dbReference>
<feature type="repeat" description="WD" evidence="3">
    <location>
        <begin position="100"/>
        <end position="132"/>
    </location>
</feature>
<dbReference type="PROSITE" id="PS50082">
    <property type="entry name" value="WD_REPEATS_2"/>
    <property type="match status" value="2"/>
</dbReference>